<organism evidence="1 2">
    <name type="scientific">Acetoanaerobium pronyense</name>
    <dbReference type="NCBI Taxonomy" id="1482736"/>
    <lineage>
        <taxon>Bacteria</taxon>
        <taxon>Bacillati</taxon>
        <taxon>Bacillota</taxon>
        <taxon>Clostridia</taxon>
        <taxon>Peptostreptococcales</taxon>
        <taxon>Filifactoraceae</taxon>
        <taxon>Acetoanaerobium</taxon>
    </lineage>
</organism>
<reference evidence="1 2" key="1">
    <citation type="submission" date="2021-03" db="EMBL/GenBank/DDBJ databases">
        <title>Genomic Encyclopedia of Type Strains, Phase IV (KMG-IV): sequencing the most valuable type-strain genomes for metagenomic binning, comparative biology and taxonomic classification.</title>
        <authorList>
            <person name="Goeker M."/>
        </authorList>
    </citation>
    <scope>NUCLEOTIDE SEQUENCE [LARGE SCALE GENOMIC DNA]</scope>
    <source>
        <strain evidence="1 2">DSM 27512</strain>
    </source>
</reference>
<proteinExistence type="predicted"/>
<name>A0ABS4KMY3_9FIRM</name>
<dbReference type="Proteomes" id="UP001314903">
    <property type="component" value="Unassembled WGS sequence"/>
</dbReference>
<accession>A0ABS4KMY3</accession>
<dbReference type="RefSeq" id="WP_209661754.1">
    <property type="nucleotide sequence ID" value="NZ_JAGGLI010000036.1"/>
</dbReference>
<comment type="caution">
    <text evidence="1">The sequence shown here is derived from an EMBL/GenBank/DDBJ whole genome shotgun (WGS) entry which is preliminary data.</text>
</comment>
<keyword evidence="2" id="KW-1185">Reference proteome</keyword>
<sequence>MINNLVLETLKPLSVPVGFQKYSGKEIPYITFHEYLSTGEQFDDDEEAMTGHYIQVDVWSKGDYGILVKNIKIRLLEAGFKRVDEADFYETDTELYHKGLRFFYLEEQEDVNV</sequence>
<evidence type="ECO:0000313" key="1">
    <source>
        <dbReference type="EMBL" id="MBP2028695.1"/>
    </source>
</evidence>
<protein>
    <recommendedName>
        <fullName evidence="3">Phage protein</fullName>
    </recommendedName>
</protein>
<evidence type="ECO:0000313" key="2">
    <source>
        <dbReference type="Proteomes" id="UP001314903"/>
    </source>
</evidence>
<gene>
    <name evidence="1" type="ORF">J2Z35_002525</name>
</gene>
<dbReference type="EMBL" id="JAGGLI010000036">
    <property type="protein sequence ID" value="MBP2028695.1"/>
    <property type="molecule type" value="Genomic_DNA"/>
</dbReference>
<evidence type="ECO:0008006" key="3">
    <source>
        <dbReference type="Google" id="ProtNLM"/>
    </source>
</evidence>